<proteinExistence type="predicted"/>
<evidence type="ECO:0000313" key="4">
    <source>
        <dbReference type="Proteomes" id="UP001180020"/>
    </source>
</evidence>
<dbReference type="InterPro" id="IPR036691">
    <property type="entry name" value="Endo/exonu/phosph_ase_sf"/>
</dbReference>
<evidence type="ECO:0000256" key="1">
    <source>
        <dbReference type="SAM" id="MobiDB-lite"/>
    </source>
</evidence>
<name>A0AAV9E4C0_ACOCL</name>
<comment type="caution">
    <text evidence="3">The sequence shown here is derived from an EMBL/GenBank/DDBJ whole genome shotgun (WGS) entry which is preliminary data.</text>
</comment>
<feature type="compositionally biased region" description="Polar residues" evidence="1">
    <location>
        <begin position="269"/>
        <end position="278"/>
    </location>
</feature>
<dbReference type="InterPro" id="IPR040256">
    <property type="entry name" value="At4g02000-like"/>
</dbReference>
<dbReference type="InterPro" id="IPR025558">
    <property type="entry name" value="DUF4283"/>
</dbReference>
<dbReference type="Gene3D" id="3.60.10.10">
    <property type="entry name" value="Endonuclease/exonuclease/phosphatase"/>
    <property type="match status" value="1"/>
</dbReference>
<feature type="compositionally biased region" description="Polar residues" evidence="1">
    <location>
        <begin position="408"/>
        <end position="418"/>
    </location>
</feature>
<dbReference type="PANTHER" id="PTHR31286">
    <property type="entry name" value="GLYCINE-RICH CELL WALL STRUCTURAL PROTEIN 1.8-LIKE"/>
    <property type="match status" value="1"/>
</dbReference>
<reference evidence="3" key="1">
    <citation type="journal article" date="2023" name="Nat. Commun.">
        <title>Diploid and tetraploid genomes of Acorus and the evolution of monocots.</title>
        <authorList>
            <person name="Ma L."/>
            <person name="Liu K.W."/>
            <person name="Li Z."/>
            <person name="Hsiao Y.Y."/>
            <person name="Qi Y."/>
            <person name="Fu T."/>
            <person name="Tang G.D."/>
            <person name="Zhang D."/>
            <person name="Sun W.H."/>
            <person name="Liu D.K."/>
            <person name="Li Y."/>
            <person name="Chen G.Z."/>
            <person name="Liu X.D."/>
            <person name="Liao X.Y."/>
            <person name="Jiang Y.T."/>
            <person name="Yu X."/>
            <person name="Hao Y."/>
            <person name="Huang J."/>
            <person name="Zhao X.W."/>
            <person name="Ke S."/>
            <person name="Chen Y.Y."/>
            <person name="Wu W.L."/>
            <person name="Hsu J.L."/>
            <person name="Lin Y.F."/>
            <person name="Huang M.D."/>
            <person name="Li C.Y."/>
            <person name="Huang L."/>
            <person name="Wang Z.W."/>
            <person name="Zhao X."/>
            <person name="Zhong W.Y."/>
            <person name="Peng D.H."/>
            <person name="Ahmad S."/>
            <person name="Lan S."/>
            <person name="Zhang J.S."/>
            <person name="Tsai W.C."/>
            <person name="Van de Peer Y."/>
            <person name="Liu Z.J."/>
        </authorList>
    </citation>
    <scope>NUCLEOTIDE SEQUENCE</scope>
    <source>
        <strain evidence="3">CP</strain>
    </source>
</reference>
<feature type="compositionally biased region" description="Polar residues" evidence="1">
    <location>
        <begin position="200"/>
        <end position="211"/>
    </location>
</feature>
<feature type="region of interest" description="Disordered" evidence="1">
    <location>
        <begin position="225"/>
        <end position="282"/>
    </location>
</feature>
<reference evidence="3" key="2">
    <citation type="submission" date="2023-06" db="EMBL/GenBank/DDBJ databases">
        <authorList>
            <person name="Ma L."/>
            <person name="Liu K.-W."/>
            <person name="Li Z."/>
            <person name="Hsiao Y.-Y."/>
            <person name="Qi Y."/>
            <person name="Fu T."/>
            <person name="Tang G."/>
            <person name="Zhang D."/>
            <person name="Sun W.-H."/>
            <person name="Liu D.-K."/>
            <person name="Li Y."/>
            <person name="Chen G.-Z."/>
            <person name="Liu X.-D."/>
            <person name="Liao X.-Y."/>
            <person name="Jiang Y.-T."/>
            <person name="Yu X."/>
            <person name="Hao Y."/>
            <person name="Huang J."/>
            <person name="Zhao X.-W."/>
            <person name="Ke S."/>
            <person name="Chen Y.-Y."/>
            <person name="Wu W.-L."/>
            <person name="Hsu J.-L."/>
            <person name="Lin Y.-F."/>
            <person name="Huang M.-D."/>
            <person name="Li C.-Y."/>
            <person name="Huang L."/>
            <person name="Wang Z.-W."/>
            <person name="Zhao X."/>
            <person name="Zhong W.-Y."/>
            <person name="Peng D.-H."/>
            <person name="Ahmad S."/>
            <person name="Lan S."/>
            <person name="Zhang J.-S."/>
            <person name="Tsai W.-C."/>
            <person name="Van De Peer Y."/>
            <person name="Liu Z.-J."/>
        </authorList>
    </citation>
    <scope>NUCLEOTIDE SEQUENCE</scope>
    <source>
        <strain evidence="3">CP</strain>
        <tissue evidence="3">Leaves</tissue>
    </source>
</reference>
<dbReference type="SUPFAM" id="SSF56219">
    <property type="entry name" value="DNase I-like"/>
    <property type="match status" value="1"/>
</dbReference>
<evidence type="ECO:0000259" key="2">
    <source>
        <dbReference type="Pfam" id="PF14111"/>
    </source>
</evidence>
<gene>
    <name evidence="3" type="ORF">QJS10_CPA09g00850</name>
</gene>
<sequence length="844" mass="94176">MRGGGFFVARFVNEEDMKVVIEGEPWLMGGRPIVLRKWNRGMKLEMERLETIPIWIRLPHLPLHLWGTRMLSKLSSVIGTPLYMDSSTSSRSRIEFARICVEISASSPLPDLIRLKEDGVVKEITVEYEWKPSPCRTCNTFGHTEAQCPMPRGTNLQEAAKTRAVISMGHQANPSMGKEPGKQKQVWIPVKEGGTKRPTHSNGPSLTTQQANPFSLLPVEEEELTLIKDPSASLETEDADSVSRTGKETPPHTQSIVNQVRTHQAEESLPSTPSSENPHNLIEGDTLQISSEVIELTNTQVPTIGEDPKAPEKAKTCEEQVNELPYSSIDIIVELSDDPPPSQNLRSSRSASTRSKTTIEATTHRNPEVIVSSTDGTNRGGSVSITSKTKRGKNPSDSGPQVKKSTRGESWSSQSTHQTTELKGSLWDSIKSISSTISSSGWIVGGDFNEVRFSSEKVGGQSVHSRRLHKFNSCLLSSGLEDLKSFGNTLSWTNRQSNPIMCRLDRALGNQNFILIFPHSLVKYLPSGISDHSPVKVILEPPFPSGPKPFKYFEAWKEHNSFSQLVHNAWKTDVIGNPMYQFIKKLSNTKSAIKFWNREVYGPIQSHVACCKKDLEEAQKSLHNDPSNNSNSAKEKELRLIYHGLLSQEEKFARQKSRQLWLEAGDSNSKFFYNSIKSRSIRNTICQLQKTDGSLCSDPEDVKDYIVQYYKELLNRNVFEEVPLPPPIGMVSDNENAILCATVEPKEIRSAVFSLKALSSPGPDGFPARFYQSFWYLIQEDLTKAITPNQTVGLGIEWGERLAENQTLGFEIKVRPTSIANEIAAITGKFQLSGRKTHKPKPRA</sequence>
<dbReference type="PANTHER" id="PTHR31286:SF180">
    <property type="entry name" value="OS10G0362600 PROTEIN"/>
    <property type="match status" value="1"/>
</dbReference>
<keyword evidence="4" id="KW-1185">Reference proteome</keyword>
<feature type="compositionally biased region" description="Polar residues" evidence="1">
    <location>
        <begin position="251"/>
        <end position="262"/>
    </location>
</feature>
<dbReference type="AlphaFoldDB" id="A0AAV9E4C0"/>
<protein>
    <recommendedName>
        <fullName evidence="2">DUF4283 domain-containing protein</fullName>
    </recommendedName>
</protein>
<accession>A0AAV9E4C0</accession>
<feature type="compositionally biased region" description="Low complexity" evidence="1">
    <location>
        <begin position="346"/>
        <end position="358"/>
    </location>
</feature>
<feature type="region of interest" description="Disordered" evidence="1">
    <location>
        <begin position="334"/>
        <end position="418"/>
    </location>
</feature>
<dbReference type="Proteomes" id="UP001180020">
    <property type="component" value="Unassembled WGS sequence"/>
</dbReference>
<feature type="domain" description="DUF4283" evidence="2">
    <location>
        <begin position="3"/>
        <end position="44"/>
    </location>
</feature>
<feature type="compositionally biased region" description="Polar residues" evidence="1">
    <location>
        <begin position="371"/>
        <end position="387"/>
    </location>
</feature>
<feature type="region of interest" description="Disordered" evidence="1">
    <location>
        <begin position="192"/>
        <end position="211"/>
    </location>
</feature>
<organism evidence="3 4">
    <name type="scientific">Acorus calamus</name>
    <name type="common">Sweet flag</name>
    <dbReference type="NCBI Taxonomy" id="4465"/>
    <lineage>
        <taxon>Eukaryota</taxon>
        <taxon>Viridiplantae</taxon>
        <taxon>Streptophyta</taxon>
        <taxon>Embryophyta</taxon>
        <taxon>Tracheophyta</taxon>
        <taxon>Spermatophyta</taxon>
        <taxon>Magnoliopsida</taxon>
        <taxon>Liliopsida</taxon>
        <taxon>Acoraceae</taxon>
        <taxon>Acorus</taxon>
    </lineage>
</organism>
<dbReference type="EMBL" id="JAUJYO010000009">
    <property type="protein sequence ID" value="KAK1307758.1"/>
    <property type="molecule type" value="Genomic_DNA"/>
</dbReference>
<evidence type="ECO:0000313" key="3">
    <source>
        <dbReference type="EMBL" id="KAK1307758.1"/>
    </source>
</evidence>
<dbReference type="Pfam" id="PF14111">
    <property type="entry name" value="DUF4283"/>
    <property type="match status" value="1"/>
</dbReference>